<keyword evidence="8" id="KW-0325">Glycoprotein</keyword>
<dbReference type="GO" id="GO:0015276">
    <property type="term" value="F:ligand-gated monoatomic ion channel activity"/>
    <property type="evidence" value="ECO:0007669"/>
    <property type="project" value="InterPro"/>
</dbReference>
<organism evidence="13">
    <name type="scientific">freshwater metagenome</name>
    <dbReference type="NCBI Taxonomy" id="449393"/>
    <lineage>
        <taxon>unclassified sequences</taxon>
        <taxon>metagenomes</taxon>
        <taxon>ecological metagenomes</taxon>
    </lineage>
</organism>
<dbReference type="InterPro" id="IPR015683">
    <property type="entry name" value="Ionotropic_Glu_rcpt"/>
</dbReference>
<dbReference type="InterPro" id="IPR001320">
    <property type="entry name" value="Iontro_rcpt_C"/>
</dbReference>
<dbReference type="SUPFAM" id="SSF81324">
    <property type="entry name" value="Voltage-gated potassium channels"/>
    <property type="match status" value="1"/>
</dbReference>
<evidence type="ECO:0000259" key="11">
    <source>
        <dbReference type="SMART" id="SM00062"/>
    </source>
</evidence>
<sequence>MAIVGLGISLPISALAQSSPTAKTESTSSAKPVLRVAVKKIEPFVVIGADGTHSGFSIDLLKDISDEVGFDIQYVDVESVGAQLSAVSEGRADLAIGAISITSAREKTVDFSASMFESGIQTMIPSGSGSISGSKIFSDIFSSFLLIILGLMLVGSVLTGIFVWAWERRHGNDQFTNSGAHGVFDGIWWATVTLFTIGYGDKVPHKVVSRIVTMVWMFVGVLLVATITAQVTSKLTVDRLESNISSVEDLSGKKVISYPGTTSWEYLQKHGIEAQPVDNIETAYQEVRSGKADAFVFDASIVQWLVANRSGVKVAGPIIQYENYGIVMAQGSPLTEPINQALLHLREDGSYERLKKSYFG</sequence>
<evidence type="ECO:0000256" key="6">
    <source>
        <dbReference type="ARBA" id="ARBA00023136"/>
    </source>
</evidence>
<dbReference type="Gene3D" id="1.10.287.70">
    <property type="match status" value="1"/>
</dbReference>
<dbReference type="AlphaFoldDB" id="A0A6J6FBE2"/>
<evidence type="ECO:0000256" key="7">
    <source>
        <dbReference type="ARBA" id="ARBA00023170"/>
    </source>
</evidence>
<dbReference type="SMART" id="SM00062">
    <property type="entry name" value="PBPb"/>
    <property type="match status" value="1"/>
</dbReference>
<dbReference type="GO" id="GO:0016020">
    <property type="term" value="C:membrane"/>
    <property type="evidence" value="ECO:0007669"/>
    <property type="project" value="UniProtKB-SubCell"/>
</dbReference>
<dbReference type="Gene3D" id="3.40.190.10">
    <property type="entry name" value="Periplasmic binding protein-like II"/>
    <property type="match status" value="3"/>
</dbReference>
<evidence type="ECO:0000259" key="12">
    <source>
        <dbReference type="SMART" id="SM00079"/>
    </source>
</evidence>
<keyword evidence="2" id="KW-0813">Transport</keyword>
<reference evidence="13" key="1">
    <citation type="submission" date="2020-05" db="EMBL/GenBank/DDBJ databases">
        <authorList>
            <person name="Chiriac C."/>
            <person name="Salcher M."/>
            <person name="Ghai R."/>
            <person name="Kavagutti S V."/>
        </authorList>
    </citation>
    <scope>NUCLEOTIDE SEQUENCE</scope>
</reference>
<dbReference type="InterPro" id="IPR013099">
    <property type="entry name" value="K_chnl_dom"/>
</dbReference>
<feature type="domain" description="Ionotropic glutamate receptor C-terminal" evidence="12">
    <location>
        <begin position="33"/>
        <end position="360"/>
    </location>
</feature>
<dbReference type="PANTHER" id="PTHR18966">
    <property type="entry name" value="IONOTROPIC GLUTAMATE RECEPTOR"/>
    <property type="match status" value="1"/>
</dbReference>
<protein>
    <submittedName>
        <fullName evidence="13">Unannotated protein</fullName>
    </submittedName>
</protein>
<keyword evidence="4 10" id="KW-1133">Transmembrane helix</keyword>
<evidence type="ECO:0000256" key="2">
    <source>
        <dbReference type="ARBA" id="ARBA00022448"/>
    </source>
</evidence>
<feature type="transmembrane region" description="Helical" evidence="10">
    <location>
        <begin position="140"/>
        <end position="166"/>
    </location>
</feature>
<evidence type="ECO:0000313" key="13">
    <source>
        <dbReference type="EMBL" id="CAB4586096.1"/>
    </source>
</evidence>
<dbReference type="SUPFAM" id="SSF53850">
    <property type="entry name" value="Periplasmic binding protein-like II"/>
    <property type="match status" value="1"/>
</dbReference>
<feature type="transmembrane region" description="Helical" evidence="10">
    <location>
        <begin position="211"/>
        <end position="231"/>
    </location>
</feature>
<feature type="domain" description="Solute-binding protein family 3/N-terminal" evidence="11">
    <location>
        <begin position="33"/>
        <end position="360"/>
    </location>
</feature>
<accession>A0A6J6FBE2</accession>
<name>A0A6J6FBE2_9ZZZZ</name>
<comment type="subcellular location">
    <subcellularLocation>
        <location evidence="1">Membrane</location>
        <topology evidence="1">Multi-pass membrane protein</topology>
    </subcellularLocation>
</comment>
<dbReference type="Pfam" id="PF00497">
    <property type="entry name" value="SBP_bac_3"/>
    <property type="match status" value="1"/>
</dbReference>
<evidence type="ECO:0000256" key="3">
    <source>
        <dbReference type="ARBA" id="ARBA00022692"/>
    </source>
</evidence>
<keyword evidence="5" id="KW-0406">Ion transport</keyword>
<dbReference type="SMART" id="SM00079">
    <property type="entry name" value="PBPe"/>
    <property type="match status" value="1"/>
</dbReference>
<dbReference type="Pfam" id="PF07885">
    <property type="entry name" value="Ion_trans_2"/>
    <property type="match status" value="1"/>
</dbReference>
<evidence type="ECO:0000256" key="8">
    <source>
        <dbReference type="ARBA" id="ARBA00023180"/>
    </source>
</evidence>
<evidence type="ECO:0000256" key="5">
    <source>
        <dbReference type="ARBA" id="ARBA00023065"/>
    </source>
</evidence>
<dbReference type="InterPro" id="IPR001638">
    <property type="entry name" value="Solute-binding_3/MltF_N"/>
</dbReference>
<evidence type="ECO:0000256" key="9">
    <source>
        <dbReference type="ARBA" id="ARBA00023303"/>
    </source>
</evidence>
<gene>
    <name evidence="13" type="ORF">UFOPK1762_01010</name>
</gene>
<keyword evidence="6 10" id="KW-0472">Membrane</keyword>
<keyword evidence="9" id="KW-0407">Ion channel</keyword>
<evidence type="ECO:0000256" key="4">
    <source>
        <dbReference type="ARBA" id="ARBA00022989"/>
    </source>
</evidence>
<proteinExistence type="predicted"/>
<dbReference type="EMBL" id="CAEZTY010000032">
    <property type="protein sequence ID" value="CAB4586096.1"/>
    <property type="molecule type" value="Genomic_DNA"/>
</dbReference>
<evidence type="ECO:0000256" key="10">
    <source>
        <dbReference type="SAM" id="Phobius"/>
    </source>
</evidence>
<keyword evidence="7" id="KW-0675">Receptor</keyword>
<feature type="transmembrane region" description="Helical" evidence="10">
    <location>
        <begin position="178"/>
        <end position="199"/>
    </location>
</feature>
<evidence type="ECO:0000256" key="1">
    <source>
        <dbReference type="ARBA" id="ARBA00004141"/>
    </source>
</evidence>
<keyword evidence="3 10" id="KW-0812">Transmembrane</keyword>